<evidence type="ECO:0000313" key="8">
    <source>
        <dbReference type="EMBL" id="EYF02969.1"/>
    </source>
</evidence>
<dbReference type="InterPro" id="IPR044862">
    <property type="entry name" value="Pro_4_hyd_alph_FE2OG_OXY"/>
</dbReference>
<dbReference type="RefSeq" id="WP_044246901.1">
    <property type="nucleotide sequence ID" value="NZ_ASRX01000053.1"/>
</dbReference>
<dbReference type="PROSITE" id="PS51471">
    <property type="entry name" value="FE2OG_OXY"/>
    <property type="match status" value="1"/>
</dbReference>
<evidence type="ECO:0000256" key="4">
    <source>
        <dbReference type="ARBA" id="ARBA00022964"/>
    </source>
</evidence>
<evidence type="ECO:0000259" key="7">
    <source>
        <dbReference type="PROSITE" id="PS51471"/>
    </source>
</evidence>
<dbReference type="InterPro" id="IPR005123">
    <property type="entry name" value="Oxoglu/Fe-dep_dioxygenase_dom"/>
</dbReference>
<dbReference type="GO" id="GO:0004656">
    <property type="term" value="F:procollagen-proline 4-dioxygenase activity"/>
    <property type="evidence" value="ECO:0007669"/>
    <property type="project" value="TreeGrafter"/>
</dbReference>
<dbReference type="eggNOG" id="COG3128">
    <property type="taxonomic scope" value="Bacteria"/>
</dbReference>
<comment type="caution">
    <text evidence="8">The sequence shown here is derived from an EMBL/GenBank/DDBJ whole genome shotgun (WGS) entry which is preliminary data.</text>
</comment>
<dbReference type="Pfam" id="PF13640">
    <property type="entry name" value="2OG-FeII_Oxy_3"/>
    <property type="match status" value="1"/>
</dbReference>
<keyword evidence="4" id="KW-0223">Dioxygenase</keyword>
<organism evidence="8 9">
    <name type="scientific">Chondromyces apiculatus DSM 436</name>
    <dbReference type="NCBI Taxonomy" id="1192034"/>
    <lineage>
        <taxon>Bacteria</taxon>
        <taxon>Pseudomonadati</taxon>
        <taxon>Myxococcota</taxon>
        <taxon>Polyangia</taxon>
        <taxon>Polyangiales</taxon>
        <taxon>Polyangiaceae</taxon>
        <taxon>Chondromyces</taxon>
    </lineage>
</organism>
<dbReference type="STRING" id="1192034.CAP_6392"/>
<keyword evidence="2" id="KW-0479">Metal-binding</keyword>
<reference evidence="8 9" key="1">
    <citation type="submission" date="2013-05" db="EMBL/GenBank/DDBJ databases">
        <title>Genome assembly of Chondromyces apiculatus DSM 436.</title>
        <authorList>
            <person name="Sharma G."/>
            <person name="Khatri I."/>
            <person name="Kaur C."/>
            <person name="Mayilraj S."/>
            <person name="Subramanian S."/>
        </authorList>
    </citation>
    <scope>NUCLEOTIDE SEQUENCE [LARGE SCALE GENOMIC DNA]</scope>
    <source>
        <strain evidence="8 9">DSM 436</strain>
    </source>
</reference>
<proteinExistence type="predicted"/>
<keyword evidence="3" id="KW-0847">Vitamin C</keyword>
<feature type="domain" description="Fe2OG dioxygenase" evidence="7">
    <location>
        <begin position="87"/>
        <end position="187"/>
    </location>
</feature>
<dbReference type="AlphaFoldDB" id="A0A017T140"/>
<evidence type="ECO:0000256" key="1">
    <source>
        <dbReference type="ARBA" id="ARBA00001961"/>
    </source>
</evidence>
<dbReference type="SUPFAM" id="SSF51197">
    <property type="entry name" value="Clavaminate synthase-like"/>
    <property type="match status" value="1"/>
</dbReference>
<keyword evidence="9" id="KW-1185">Reference proteome</keyword>
<dbReference type="InterPro" id="IPR045054">
    <property type="entry name" value="P4HA-like"/>
</dbReference>
<sequence>MNLIEKTALHGDRLFTLSSVLSAEECEHLIQRAEGVGFADAPVTVGVNKFRMAPDIRNNLRVMVDAPEDAAWLWARIEPFVPASFGDFYAVGLNERLRYYRYQAGQFFDWHRDGSFMRSRDEQSMLTVLFYLNDGFAGGTTDFMDGDGDLCVPPQRGGALLFMHQLSHRGAPVLAGTKYVLRSDVMYARA</sequence>
<dbReference type="Proteomes" id="UP000019678">
    <property type="component" value="Unassembled WGS sequence"/>
</dbReference>
<dbReference type="EMBL" id="ASRX01000053">
    <property type="protein sequence ID" value="EYF02969.1"/>
    <property type="molecule type" value="Genomic_DNA"/>
</dbReference>
<accession>A0A017T140</accession>
<evidence type="ECO:0000256" key="5">
    <source>
        <dbReference type="ARBA" id="ARBA00023002"/>
    </source>
</evidence>
<dbReference type="PANTHER" id="PTHR10869:SF236">
    <property type="entry name" value="PROLYL 4-HYDROXYLASE ALPHA SUBUNIT DOMAIN-CONTAINING PROTEIN"/>
    <property type="match status" value="1"/>
</dbReference>
<dbReference type="Gene3D" id="2.60.120.620">
    <property type="entry name" value="q2cbj1_9rhob like domain"/>
    <property type="match status" value="1"/>
</dbReference>
<evidence type="ECO:0000313" key="9">
    <source>
        <dbReference type="Proteomes" id="UP000019678"/>
    </source>
</evidence>
<evidence type="ECO:0000256" key="3">
    <source>
        <dbReference type="ARBA" id="ARBA00022896"/>
    </source>
</evidence>
<comment type="cofactor">
    <cofactor evidence="1">
        <name>L-ascorbate</name>
        <dbReference type="ChEBI" id="CHEBI:38290"/>
    </cofactor>
</comment>
<evidence type="ECO:0000256" key="2">
    <source>
        <dbReference type="ARBA" id="ARBA00022723"/>
    </source>
</evidence>
<dbReference type="GO" id="GO:0005506">
    <property type="term" value="F:iron ion binding"/>
    <property type="evidence" value="ECO:0007669"/>
    <property type="project" value="InterPro"/>
</dbReference>
<dbReference type="PANTHER" id="PTHR10869">
    <property type="entry name" value="PROLYL 4-HYDROXYLASE ALPHA SUBUNIT"/>
    <property type="match status" value="1"/>
</dbReference>
<evidence type="ECO:0000256" key="6">
    <source>
        <dbReference type="ARBA" id="ARBA00023004"/>
    </source>
</evidence>
<gene>
    <name evidence="8" type="ORF">CAP_6392</name>
</gene>
<protein>
    <recommendedName>
        <fullName evidence="7">Fe2OG dioxygenase domain-containing protein</fullName>
    </recommendedName>
</protein>
<dbReference type="GO" id="GO:0031418">
    <property type="term" value="F:L-ascorbic acid binding"/>
    <property type="evidence" value="ECO:0007669"/>
    <property type="project" value="UniProtKB-KW"/>
</dbReference>
<dbReference type="InterPro" id="IPR006620">
    <property type="entry name" value="Pro_4_hyd_alph"/>
</dbReference>
<name>A0A017T140_9BACT</name>
<dbReference type="SMART" id="SM00702">
    <property type="entry name" value="P4Hc"/>
    <property type="match status" value="1"/>
</dbReference>
<dbReference type="OrthoDB" id="269774at2"/>
<keyword evidence="5" id="KW-0560">Oxidoreductase</keyword>
<keyword evidence="6" id="KW-0408">Iron</keyword>